<dbReference type="OrthoDB" id="7247356at2"/>
<organism evidence="1 2">
    <name type="scientific">Pseudodesulfovibrio aespoeensis (strain ATCC 700646 / DSM 10631 / Aspo-2)</name>
    <name type="common">Desulfovibrio aespoeensis</name>
    <dbReference type="NCBI Taxonomy" id="643562"/>
    <lineage>
        <taxon>Bacteria</taxon>
        <taxon>Pseudomonadati</taxon>
        <taxon>Thermodesulfobacteriota</taxon>
        <taxon>Desulfovibrionia</taxon>
        <taxon>Desulfovibrionales</taxon>
        <taxon>Desulfovibrionaceae</taxon>
    </lineage>
</organism>
<dbReference type="HOGENOM" id="CLU_477121_0_0_7"/>
<dbReference type="SUPFAM" id="SSF53474">
    <property type="entry name" value="alpha/beta-Hydrolases"/>
    <property type="match status" value="1"/>
</dbReference>
<dbReference type="KEGG" id="das:Daes_0094"/>
<proteinExistence type="predicted"/>
<dbReference type="RefSeq" id="WP_013513059.1">
    <property type="nucleotide sequence ID" value="NC_014844.1"/>
</dbReference>
<name>E6VUH7_PSEA9</name>
<gene>
    <name evidence="1" type="ordered locus">Daes_0094</name>
</gene>
<reference evidence="2" key="1">
    <citation type="submission" date="2010-12" db="EMBL/GenBank/DDBJ databases">
        <title>Complete sequence of Desulfovibrio aespoeensis Aspo-2.</title>
        <authorList>
            <consortium name="US DOE Joint Genome Institute"/>
            <person name="Lucas S."/>
            <person name="Copeland A."/>
            <person name="Lapidus A."/>
            <person name="Cheng J.-F."/>
            <person name="Goodwin L."/>
            <person name="Pitluck S."/>
            <person name="Chertkov O."/>
            <person name="Misra M."/>
            <person name="Detter J.C."/>
            <person name="Han C."/>
            <person name="Tapia R."/>
            <person name="Land M."/>
            <person name="Hauser L."/>
            <person name="Kyrpides N."/>
            <person name="Ivanova N."/>
            <person name="Ovchinnikova G."/>
            <person name="Pedersen K."/>
            <person name="Jagevall S."/>
            <person name="Hazen T."/>
            <person name="Woyke T."/>
        </authorList>
    </citation>
    <scope>NUCLEOTIDE SEQUENCE [LARGE SCALE GENOMIC DNA]</scope>
    <source>
        <strain evidence="2">ATCC 700646 / DSM 10631 / Aspo-2</strain>
    </source>
</reference>
<evidence type="ECO:0000313" key="1">
    <source>
        <dbReference type="EMBL" id="ADU61122.1"/>
    </source>
</evidence>
<dbReference type="STRING" id="643562.Daes_0094"/>
<dbReference type="InterPro" id="IPR029058">
    <property type="entry name" value="AB_hydrolase_fold"/>
</dbReference>
<dbReference type="eggNOG" id="COG2327">
    <property type="taxonomic scope" value="Bacteria"/>
</dbReference>
<dbReference type="Proteomes" id="UP000002191">
    <property type="component" value="Chromosome"/>
</dbReference>
<dbReference type="Gene3D" id="3.40.50.1820">
    <property type="entry name" value="alpha/beta hydrolase"/>
    <property type="match status" value="1"/>
</dbReference>
<protein>
    <submittedName>
        <fullName evidence="1">Uncharacterized protein</fullName>
    </submittedName>
</protein>
<evidence type="ECO:0000313" key="2">
    <source>
        <dbReference type="Proteomes" id="UP000002191"/>
    </source>
</evidence>
<dbReference type="AlphaFoldDB" id="E6VUH7"/>
<accession>E6VUH7</accession>
<reference evidence="1 2" key="2">
    <citation type="journal article" date="2014" name="Genome Announc.">
        <title>Complete Genome Sequence of the Subsurface, Mesophilic Sulfate-Reducing Bacterium Desulfovibrio aespoeensis Aspo-2.</title>
        <authorList>
            <person name="Pedersen K."/>
            <person name="Bengtsson A."/>
            <person name="Edlund J."/>
            <person name="Rabe L."/>
            <person name="Hazen T."/>
            <person name="Chakraborty R."/>
            <person name="Goodwin L."/>
            <person name="Shapiro N."/>
        </authorList>
    </citation>
    <scope>NUCLEOTIDE SEQUENCE [LARGE SCALE GENOMIC DNA]</scope>
    <source>
        <strain evidence="2">ATCC 700646 / DSM 10631 / Aspo-2</strain>
    </source>
</reference>
<sequence length="571" mass="64584">MFSNKRVYSNGTVFFQESIGGNYCCDLIPGNETAVVSFGSSEYFDPHINIEQTLPWGFNFLHRRGYTIVGVKCAVSDYFRGKDFHDFMNQLREDKFFSQFKQTVLYGGSMGGYGALAFSSVAESPVIIAHNPQTTACPTLTPWEIPLRKSFDWTGEFVDGAVESASAKRIYVSYDPYYRPDRMHVDRIKHERLVRLRVPFVKHGMPMHLYNLGLLVSVFDQACAGTLTESDFDEQIEGIRDTAAQYMYHRSLLASLEITTRHSEAIQDAECKRIDAWNRFNRNESVDEIHPDLTLNGNGSSAFDSAATPQSSRLLQDVWMLQMEQNKAVTAKLDAARSTVTELQKEALLNQQVVDFLYHVSLHRTDDAMPIPRSLADNDDIWEHLLCKFAAGGQEAARAFTRLYLGHTDGRPLSRWLRAATVSVPVDRLQLPRRILLFRSAPKAVCDDLLAQLYELNPGCELVAVVQKDYPVSYSWRTLTRVEMNPGPFSSTVFLARHQDRKLSGQYDLALIPTNGKRSGYIEFIHAAKRLDARRISLYPSANIMVSHCDKRLHMLDAHGMEPSSHEGGNS</sequence>
<dbReference type="EMBL" id="CP002431">
    <property type="protein sequence ID" value="ADU61122.1"/>
    <property type="molecule type" value="Genomic_DNA"/>
</dbReference>
<keyword evidence="2" id="KW-1185">Reference proteome</keyword>